<evidence type="ECO:0000256" key="1">
    <source>
        <dbReference type="ARBA" id="ARBA00008061"/>
    </source>
</evidence>
<keyword evidence="3" id="KW-0378">Hydrolase</keyword>
<evidence type="ECO:0000256" key="8">
    <source>
        <dbReference type="ARBA" id="ARBA00029618"/>
    </source>
</evidence>
<evidence type="ECO:0000256" key="9">
    <source>
        <dbReference type="ARBA" id="ARBA00031076"/>
    </source>
</evidence>
<dbReference type="CDD" id="cd10315">
    <property type="entry name" value="CBM41_pullulanase"/>
    <property type="match status" value="1"/>
</dbReference>
<comment type="similarity">
    <text evidence="1">Belongs to the glycosyl hydrolase 13 family.</text>
</comment>
<reference evidence="11 12" key="1">
    <citation type="submission" date="2018-05" db="EMBL/GenBank/DDBJ databases">
        <title>Complete genome sequences of Streptococcus sobrinus.</title>
        <authorList>
            <person name="Sales M."/>
            <person name="Jensen P.A."/>
        </authorList>
    </citation>
    <scope>NUCLEOTIDE SEQUENCE [LARGE SCALE GENOMIC DNA]</scope>
    <source>
        <strain evidence="11 12">SL1</strain>
    </source>
</reference>
<evidence type="ECO:0000256" key="5">
    <source>
        <dbReference type="ARBA" id="ARBA00023295"/>
    </source>
</evidence>
<keyword evidence="4" id="KW-0106">Calcium</keyword>
<dbReference type="Gene3D" id="3.20.20.80">
    <property type="entry name" value="Glycosidases"/>
    <property type="match status" value="1"/>
</dbReference>
<dbReference type="CDD" id="cd11341">
    <property type="entry name" value="AmyAc_Pullulanase_LD-like"/>
    <property type="match status" value="1"/>
</dbReference>
<dbReference type="Pfam" id="PF02922">
    <property type="entry name" value="CBM_48"/>
    <property type="match status" value="1"/>
</dbReference>
<dbReference type="Gene3D" id="2.60.40.1110">
    <property type="match status" value="1"/>
</dbReference>
<evidence type="ECO:0000259" key="10">
    <source>
        <dbReference type="SMART" id="SM00642"/>
    </source>
</evidence>
<dbReference type="InterPro" id="IPR017853">
    <property type="entry name" value="GH"/>
</dbReference>
<comment type="catalytic activity">
    <reaction evidence="6">
        <text>Hydrolysis of (1-&gt;6)-alpha-D-glucosidic linkages in pullulan, amylopectin and glycogen, and in the alpha- and beta-limit dextrins of amylopectin and glycogen.</text>
        <dbReference type="EC" id="3.2.1.41"/>
    </reaction>
</comment>
<dbReference type="Pfam" id="PF00128">
    <property type="entry name" value="Alpha-amylase"/>
    <property type="match status" value="1"/>
</dbReference>
<keyword evidence="5" id="KW-0326">Glycosidase</keyword>
<dbReference type="EC" id="3.2.1.41" evidence="7"/>
<keyword evidence="2" id="KW-0732">Signal</keyword>
<dbReference type="InterPro" id="IPR005323">
    <property type="entry name" value="CBM41_pullulanase"/>
</dbReference>
<dbReference type="Proteomes" id="UP000245369">
    <property type="component" value="Chromosome"/>
</dbReference>
<dbReference type="SUPFAM" id="SSF51445">
    <property type="entry name" value="(Trans)glycosidases"/>
    <property type="match status" value="1"/>
</dbReference>
<protein>
    <recommendedName>
        <fullName evidence="7">pullulanase</fullName>
        <ecNumber evidence="7">3.2.1.41</ecNumber>
    </recommendedName>
    <alternativeName>
        <fullName evidence="8">Alpha-dextrin endo-1,6-alpha-glucosidase</fullName>
    </alternativeName>
    <alternativeName>
        <fullName evidence="9">Pullulan 6-glucanohydrolase</fullName>
    </alternativeName>
</protein>
<dbReference type="InterPro" id="IPR014756">
    <property type="entry name" value="Ig_E-set"/>
</dbReference>
<dbReference type="EMBL" id="CP029490">
    <property type="protein sequence ID" value="AWN20633.1"/>
    <property type="molecule type" value="Genomic_DNA"/>
</dbReference>
<dbReference type="InterPro" id="IPR011840">
    <property type="entry name" value="PulA_typeI"/>
</dbReference>
<evidence type="ECO:0000313" key="11">
    <source>
        <dbReference type="EMBL" id="AWN20633.1"/>
    </source>
</evidence>
<dbReference type="SMART" id="SM00642">
    <property type="entry name" value="Aamy"/>
    <property type="match status" value="1"/>
</dbReference>
<dbReference type="RefSeq" id="WP_080566238.1">
    <property type="nucleotide sequence ID" value="NZ_CP029490.1"/>
</dbReference>
<dbReference type="SUPFAM" id="SSF49452">
    <property type="entry name" value="Starch-binding domain-like"/>
    <property type="match status" value="1"/>
</dbReference>
<dbReference type="InterPro" id="IPR004193">
    <property type="entry name" value="Glyco_hydro_13_N"/>
</dbReference>
<evidence type="ECO:0000313" key="12">
    <source>
        <dbReference type="Proteomes" id="UP000245369"/>
    </source>
</evidence>
<sequence length="732" mass="84320">MLKNQITVHFHSRSEHYENYSMWKWLDGYWGEDAFFSGQDDFGLVGQINYPSENFVRQVSLLVKTTDWSSQTCDYAVRRFLGDAPNNIWIVEGDSNVYYSKQVALTSPLYTGQDNTAFDMGIRANDFDHRWAYQGWLGFRYQEKKTKFKIWSPLADRIYLLLYEKDQAPAKIIPMGRGRKVNTDHHELNTHGVWSVTVEGNLEGWSYQYRIYHEENFYQDTRDPYTRALSLDNKRSLIVSDRSLRPQGFSVKQGKAAHWRGGNACASVICELHVRDFTNDSSSGIEENLRGTFLGACYPRSHNFAGDSTGIDYIKSMGYSYIQLQPIFDHHKTYSDEGKILYNWGYDPENYNVPDRQFAMDQIDPLAPILEFKRMIQAYHDAGIGVIMDVVYNHTYSSHNSPFQLSSPYYYYRMQNDGSFQDGSGCGNETASEKEMFRKYMLDSILYWTEEYNIDGFRFDLMGLHDVDTMNLIRNTLDGIDQQILVYGEGWDMGVGIPVRQKAMKANADQLPRIAFFNDNARDAVKGREVYGDIEAGFVSGAPLEWEVSQALLGSQAFAPYSMPGQVLNYIEAHDNYNLHDLLKVLHPEDSKEDRKARVYLANALNLSMQGLCFMQLGQEFMRTKIRSTGGNGEITAQDLLRARNSYNAPDGVNAVNWDLVTEHQDLIEKIRKLVNFKKNGRELSETKYDRINSNEVIEENGYCSGIVKVTIKNTENKTFIFNNHEKSFNLY</sequence>
<evidence type="ECO:0000256" key="3">
    <source>
        <dbReference type="ARBA" id="ARBA00022801"/>
    </source>
</evidence>
<dbReference type="Gene3D" id="2.60.40.10">
    <property type="entry name" value="Immunoglobulins"/>
    <property type="match status" value="1"/>
</dbReference>
<evidence type="ECO:0000256" key="4">
    <source>
        <dbReference type="ARBA" id="ARBA00022837"/>
    </source>
</evidence>
<feature type="domain" description="Glycosyl hydrolase family 13 catalytic" evidence="10">
    <location>
        <begin position="271"/>
        <end position="644"/>
    </location>
</feature>
<accession>A0ABN5LHS8</accession>
<dbReference type="PANTHER" id="PTHR43002">
    <property type="entry name" value="GLYCOGEN DEBRANCHING ENZYME"/>
    <property type="match status" value="1"/>
</dbReference>
<proteinExistence type="inferred from homology"/>
<evidence type="ECO:0000256" key="7">
    <source>
        <dbReference type="ARBA" id="ARBA00024062"/>
    </source>
</evidence>
<dbReference type="CDD" id="cd02860">
    <property type="entry name" value="E_set_Pullulanase"/>
    <property type="match status" value="1"/>
</dbReference>
<dbReference type="InterPro" id="IPR013783">
    <property type="entry name" value="Ig-like_fold"/>
</dbReference>
<dbReference type="GeneID" id="93923754"/>
<gene>
    <name evidence="11" type="primary">pulA</name>
    <name evidence="11" type="ORF">DK182_04385</name>
</gene>
<evidence type="ECO:0000256" key="2">
    <source>
        <dbReference type="ARBA" id="ARBA00022729"/>
    </source>
</evidence>
<dbReference type="InterPro" id="IPR006047">
    <property type="entry name" value="GH13_cat_dom"/>
</dbReference>
<dbReference type="NCBIfam" id="TIGR02104">
    <property type="entry name" value="pulA_typeI"/>
    <property type="match status" value="1"/>
</dbReference>
<evidence type="ECO:0000256" key="6">
    <source>
        <dbReference type="ARBA" id="ARBA00023965"/>
    </source>
</evidence>
<organism evidence="11 12">
    <name type="scientific">Streptococcus sobrinus</name>
    <dbReference type="NCBI Taxonomy" id="1310"/>
    <lineage>
        <taxon>Bacteria</taxon>
        <taxon>Bacillati</taxon>
        <taxon>Bacillota</taxon>
        <taxon>Bacilli</taxon>
        <taxon>Lactobacillales</taxon>
        <taxon>Streptococcaceae</taxon>
        <taxon>Streptococcus</taxon>
    </lineage>
</organism>
<dbReference type="Pfam" id="PF03714">
    <property type="entry name" value="PUD"/>
    <property type="match status" value="1"/>
</dbReference>
<name>A0ABN5LHS8_9STRE</name>
<keyword evidence="12" id="KW-1185">Reference proteome</keyword>
<dbReference type="SUPFAM" id="SSF81296">
    <property type="entry name" value="E set domains"/>
    <property type="match status" value="1"/>
</dbReference>
<dbReference type="InterPro" id="IPR013784">
    <property type="entry name" value="Carb-bd-like_fold"/>
</dbReference>